<evidence type="ECO:0000313" key="2">
    <source>
        <dbReference type="Proteomes" id="UP000184226"/>
    </source>
</evidence>
<accession>A0A1M5ML18</accession>
<dbReference type="Proteomes" id="UP000184226">
    <property type="component" value="Unassembled WGS sequence"/>
</dbReference>
<dbReference type="STRING" id="658167.SAMN04488135_101244"/>
<name>A0A1M5ML18_9BURK</name>
<reference evidence="1 2" key="1">
    <citation type="submission" date="2016-11" db="EMBL/GenBank/DDBJ databases">
        <authorList>
            <person name="Jaros S."/>
            <person name="Januszkiewicz K."/>
            <person name="Wedrychowicz H."/>
        </authorList>
    </citation>
    <scope>NUCLEOTIDE SEQUENCE [LARGE SCALE GENOMIC DNA]</scope>
    <source>
        <strain evidence="1 2">CGMCC 1.10190</strain>
    </source>
</reference>
<keyword evidence="2" id="KW-1185">Reference proteome</keyword>
<sequence length="173" mass="18778">MDTAAHGLSKEDIRKYLHRICEEAKDLMQAYDPQLVLDWTEANLAEGAAFQADIRIQKDGAHTGSVAMTLEKDDILQLGGLFGTLASKNSIADYSLDVKIKDVISHGTDAATVKATWHEHIVFQTPSGVGQDKNSHVTVDTEADCCHLVLREDGRLSIGLTLCSGEARVLSSD</sequence>
<protein>
    <submittedName>
        <fullName evidence="1">Uncharacterized protein</fullName>
    </submittedName>
</protein>
<organism evidence="1 2">
    <name type="scientific">Pollutimonas bauzanensis</name>
    <dbReference type="NCBI Taxonomy" id="658167"/>
    <lineage>
        <taxon>Bacteria</taxon>
        <taxon>Pseudomonadati</taxon>
        <taxon>Pseudomonadota</taxon>
        <taxon>Betaproteobacteria</taxon>
        <taxon>Burkholderiales</taxon>
        <taxon>Alcaligenaceae</taxon>
        <taxon>Pollutimonas</taxon>
    </lineage>
</organism>
<dbReference type="RefSeq" id="WP_073101190.1">
    <property type="nucleotide sequence ID" value="NZ_FQXE01000001.1"/>
</dbReference>
<proteinExistence type="predicted"/>
<dbReference type="EMBL" id="FQXE01000001">
    <property type="protein sequence ID" value="SHG77599.1"/>
    <property type="molecule type" value="Genomic_DNA"/>
</dbReference>
<evidence type="ECO:0000313" key="1">
    <source>
        <dbReference type="EMBL" id="SHG77599.1"/>
    </source>
</evidence>
<dbReference type="OrthoDB" id="8682807at2"/>
<gene>
    <name evidence="1" type="ORF">SAMN04488135_101244</name>
</gene>
<dbReference type="AlphaFoldDB" id="A0A1M5ML18"/>